<evidence type="ECO:0000256" key="1">
    <source>
        <dbReference type="SAM" id="Coils"/>
    </source>
</evidence>
<feature type="compositionally biased region" description="Low complexity" evidence="2">
    <location>
        <begin position="134"/>
        <end position="151"/>
    </location>
</feature>
<evidence type="ECO:0000313" key="4">
    <source>
        <dbReference type="Proteomes" id="UP000789572"/>
    </source>
</evidence>
<feature type="coiled-coil region" evidence="1">
    <location>
        <begin position="475"/>
        <end position="502"/>
    </location>
</feature>
<comment type="caution">
    <text evidence="3">The sequence shown here is derived from an EMBL/GenBank/DDBJ whole genome shotgun (WGS) entry which is preliminary data.</text>
</comment>
<feature type="compositionally biased region" description="Low complexity" evidence="2">
    <location>
        <begin position="31"/>
        <end position="48"/>
    </location>
</feature>
<evidence type="ECO:0000313" key="3">
    <source>
        <dbReference type="EMBL" id="CAG8549914.1"/>
    </source>
</evidence>
<dbReference type="Proteomes" id="UP000789572">
    <property type="component" value="Unassembled WGS sequence"/>
</dbReference>
<dbReference type="OrthoDB" id="2450024at2759"/>
<dbReference type="EMBL" id="CAJVPJ010000697">
    <property type="protein sequence ID" value="CAG8549914.1"/>
    <property type="molecule type" value="Genomic_DNA"/>
</dbReference>
<keyword evidence="1" id="KW-0175">Coiled coil</keyword>
<feature type="compositionally biased region" description="Basic and acidic residues" evidence="2">
    <location>
        <begin position="92"/>
        <end position="112"/>
    </location>
</feature>
<organism evidence="3 4">
    <name type="scientific">Paraglomus occultum</name>
    <dbReference type="NCBI Taxonomy" id="144539"/>
    <lineage>
        <taxon>Eukaryota</taxon>
        <taxon>Fungi</taxon>
        <taxon>Fungi incertae sedis</taxon>
        <taxon>Mucoromycota</taxon>
        <taxon>Glomeromycotina</taxon>
        <taxon>Glomeromycetes</taxon>
        <taxon>Paraglomerales</taxon>
        <taxon>Paraglomeraceae</taxon>
        <taxon>Paraglomus</taxon>
    </lineage>
</organism>
<keyword evidence="4" id="KW-1185">Reference proteome</keyword>
<gene>
    <name evidence="3" type="ORF">POCULU_LOCUS4965</name>
</gene>
<sequence>MAAVEIEQPSSPANVLTLETTLPKTDTDNHSFSSTSTDRKTSSSTSSSKDPTKRIRYSARTPQTMTISPTETNASQSKKAKRRSFSFFKSNSKGEKKKDSSEKLNRSSDTRRLTKSQTAEKRIKRRSFLEIFQSSSESEIEPDNSSSPFSDSKSKRRSLMSESYKDEDRTRNNRAKNRLSLNLDLFTSKSSTRGIPGETSTSIGIPSFLTNSLSIISAPTSPATERPKSILKRSLSQGQRIYKNVENAVKGNSYKNELGDSEVNTPATSLAEADVGENDQDNDFAADKDQGKGETQDENKDRENNIENKGQNQKEFDSSNVDHPNLLSPPLSPSLPPPPPTTPTPQPLTTSLNAIPILKFTEAFAESPVDREFVIRNANSSTTGYEKLLKKKDSEASDDTLFQSQRTESPSQYSYESLLIRQLNLAERMEATLRRLEDKFGETDKREDLDETVLSKTVEREQRKDDARTDELTVAVDMQEKVKNLETQLSEQKAELDVLREVVLDLCVSLGLEERSNQQLLITGGDLSSYDPSNLSLIHSRLTGSFPPHQKQSQSTTSILVNSLVVKPVAATMIGAKKGDKMKKTESAFGLGRGS</sequence>
<evidence type="ECO:0000256" key="2">
    <source>
        <dbReference type="SAM" id="MobiDB-lite"/>
    </source>
</evidence>
<feature type="coiled-coil region" evidence="1">
    <location>
        <begin position="419"/>
        <end position="446"/>
    </location>
</feature>
<reference evidence="3" key="1">
    <citation type="submission" date="2021-06" db="EMBL/GenBank/DDBJ databases">
        <authorList>
            <person name="Kallberg Y."/>
            <person name="Tangrot J."/>
            <person name="Rosling A."/>
        </authorList>
    </citation>
    <scope>NUCLEOTIDE SEQUENCE</scope>
    <source>
        <strain evidence="3">IA702</strain>
    </source>
</reference>
<proteinExistence type="predicted"/>
<feature type="region of interest" description="Disordered" evidence="2">
    <location>
        <begin position="134"/>
        <end position="176"/>
    </location>
</feature>
<feature type="compositionally biased region" description="Acidic residues" evidence="2">
    <location>
        <begin position="274"/>
        <end position="284"/>
    </location>
</feature>
<dbReference type="AlphaFoldDB" id="A0A9N9AZ42"/>
<feature type="compositionally biased region" description="Polar residues" evidence="2">
    <location>
        <begin position="8"/>
        <end position="24"/>
    </location>
</feature>
<feature type="region of interest" description="Disordered" evidence="2">
    <location>
        <begin position="272"/>
        <end position="350"/>
    </location>
</feature>
<feature type="compositionally biased region" description="Basic and acidic residues" evidence="2">
    <location>
        <begin position="285"/>
        <end position="317"/>
    </location>
</feature>
<protein>
    <submittedName>
        <fullName evidence="3">10369_t:CDS:1</fullName>
    </submittedName>
</protein>
<feature type="compositionally biased region" description="Pro residues" evidence="2">
    <location>
        <begin position="330"/>
        <end position="346"/>
    </location>
</feature>
<feature type="compositionally biased region" description="Polar residues" evidence="2">
    <location>
        <begin position="60"/>
        <end position="72"/>
    </location>
</feature>
<name>A0A9N9AZ42_9GLOM</name>
<accession>A0A9N9AZ42</accession>
<feature type="region of interest" description="Disordered" evidence="2">
    <location>
        <begin position="1"/>
        <end position="121"/>
    </location>
</feature>